<dbReference type="Proteomes" id="UP000184603">
    <property type="component" value="Unassembled WGS sequence"/>
</dbReference>
<dbReference type="AlphaFoldDB" id="A0A1M7XWG8"/>
<evidence type="ECO:0000313" key="2">
    <source>
        <dbReference type="Proteomes" id="UP000184603"/>
    </source>
</evidence>
<name>A0A1M7XWG8_9BACT</name>
<accession>A0A1M7XWG8</accession>
<keyword evidence="2" id="KW-1185">Reference proteome</keyword>
<dbReference type="STRING" id="1121416.SAMN02745220_00303"/>
<organism evidence="1 2">
    <name type="scientific">Desulfopila aestuarii DSM 18488</name>
    <dbReference type="NCBI Taxonomy" id="1121416"/>
    <lineage>
        <taxon>Bacteria</taxon>
        <taxon>Pseudomonadati</taxon>
        <taxon>Thermodesulfobacteriota</taxon>
        <taxon>Desulfobulbia</taxon>
        <taxon>Desulfobulbales</taxon>
        <taxon>Desulfocapsaceae</taxon>
        <taxon>Desulfopila</taxon>
    </lineage>
</organism>
<sequence>MVNMKDNLKPLPILHHLPGAVTTDMIIRLADNTEIDTDRDLSSEERHILQKLLCYKHFVNSVAEFREKKETAFRVGWNNSGPIRESEAMARVAVQLEKDLQVRLRNLEEST</sequence>
<protein>
    <submittedName>
        <fullName evidence="1">Uncharacterized protein</fullName>
    </submittedName>
</protein>
<reference evidence="1 2" key="1">
    <citation type="submission" date="2016-12" db="EMBL/GenBank/DDBJ databases">
        <authorList>
            <person name="Song W.-J."/>
            <person name="Kurnit D.M."/>
        </authorList>
    </citation>
    <scope>NUCLEOTIDE SEQUENCE [LARGE SCALE GENOMIC DNA]</scope>
    <source>
        <strain evidence="1 2">DSM 18488</strain>
    </source>
</reference>
<dbReference type="RefSeq" id="WP_234981075.1">
    <property type="nucleotide sequence ID" value="NZ_FRFE01000001.1"/>
</dbReference>
<dbReference type="EMBL" id="FRFE01000001">
    <property type="protein sequence ID" value="SHO43117.1"/>
    <property type="molecule type" value="Genomic_DNA"/>
</dbReference>
<gene>
    <name evidence="1" type="ORF">SAMN02745220_00303</name>
</gene>
<evidence type="ECO:0000313" key="1">
    <source>
        <dbReference type="EMBL" id="SHO43117.1"/>
    </source>
</evidence>
<proteinExistence type="predicted"/>